<keyword evidence="1" id="KW-0732">Signal</keyword>
<evidence type="ECO:0000313" key="3">
    <source>
        <dbReference type="Proteomes" id="UP001264519"/>
    </source>
</evidence>
<feature type="signal peptide" evidence="1">
    <location>
        <begin position="1"/>
        <end position="35"/>
    </location>
</feature>
<dbReference type="Proteomes" id="UP001264519">
    <property type="component" value="Unassembled WGS sequence"/>
</dbReference>
<organism evidence="2 3">
    <name type="scientific">Halomonas koreensis</name>
    <dbReference type="NCBI Taxonomy" id="245385"/>
    <lineage>
        <taxon>Bacteria</taxon>
        <taxon>Pseudomonadati</taxon>
        <taxon>Pseudomonadota</taxon>
        <taxon>Gammaproteobacteria</taxon>
        <taxon>Oceanospirillales</taxon>
        <taxon>Halomonadaceae</taxon>
        <taxon>Halomonas</taxon>
    </lineage>
</organism>
<evidence type="ECO:0000256" key="1">
    <source>
        <dbReference type="SAM" id="SignalP"/>
    </source>
</evidence>
<evidence type="ECO:0000313" key="2">
    <source>
        <dbReference type="EMBL" id="MDR5868074.1"/>
    </source>
</evidence>
<dbReference type="PROSITE" id="PS51257">
    <property type="entry name" value="PROKAR_LIPOPROTEIN"/>
    <property type="match status" value="1"/>
</dbReference>
<feature type="chain" id="PRO_5047454221" evidence="1">
    <location>
        <begin position="36"/>
        <end position="101"/>
    </location>
</feature>
<accession>A0ABU1G576</accession>
<dbReference type="RefSeq" id="WP_309653652.1">
    <property type="nucleotide sequence ID" value="NZ_JARWAK010000014.1"/>
</dbReference>
<protein>
    <submittedName>
        <fullName evidence="2">Uncharacterized protein</fullName>
    </submittedName>
</protein>
<sequence length="101" mass="10892">MALRTWTPSHHRPWPRLMALLLMMVFACASLSSHATTEACQVDCAHLQGELLETSDSCHAHCAAPVAATPPAVMTPRSPLLTPAIAVSEHVPQPPRRPPRG</sequence>
<name>A0ABU1G576_9GAMM</name>
<reference evidence="2 3" key="1">
    <citation type="submission" date="2023-04" db="EMBL/GenBank/DDBJ databases">
        <title>A long-awaited taxogenomic arrangement of the family Halomonadaceae.</title>
        <authorList>
            <person name="De La Haba R."/>
            <person name="Chuvochina M."/>
            <person name="Wittouck S."/>
            <person name="Arahal D.R."/>
            <person name="Sanchez-Porro C."/>
            <person name="Hugenholtz P."/>
            <person name="Ventosa A."/>
        </authorList>
    </citation>
    <scope>NUCLEOTIDE SEQUENCE [LARGE SCALE GENOMIC DNA]</scope>
    <source>
        <strain evidence="2 3">DSM 23530</strain>
    </source>
</reference>
<comment type="caution">
    <text evidence="2">The sequence shown here is derived from an EMBL/GenBank/DDBJ whole genome shotgun (WGS) entry which is preliminary data.</text>
</comment>
<keyword evidence="3" id="KW-1185">Reference proteome</keyword>
<gene>
    <name evidence="2" type="ORF">QC818_14880</name>
</gene>
<dbReference type="EMBL" id="JARWAK010000014">
    <property type="protein sequence ID" value="MDR5868074.1"/>
    <property type="molecule type" value="Genomic_DNA"/>
</dbReference>
<proteinExistence type="predicted"/>